<dbReference type="CDD" id="cd04455">
    <property type="entry name" value="S1_NusA"/>
    <property type="match status" value="1"/>
</dbReference>
<dbReference type="InterPro" id="IPR025249">
    <property type="entry name" value="TF_NusA_KH_1st"/>
</dbReference>
<dbReference type="GO" id="GO:0005829">
    <property type="term" value="C:cytosol"/>
    <property type="evidence" value="ECO:0007669"/>
    <property type="project" value="TreeGrafter"/>
</dbReference>
<sequence>MNIDLAALRNIEAEREVPVAELLKAIAGALLFSYLDYRDSAPSESSKSRVDIDDKTGQVNVIVSEIDPETGEVIDEFDDTPENFSRIGGQAVRDAIVKRLREAEAEKAFGEYAELQGKVVSGIVQRDVYANERGIVVVQLGTEHDSQDGIILPAEQIPGEKLKHGDRVKAYVVGVTRNGAKLQINLSRTHPELVRGLFELEIPEVEEGSVELVSIAREAGHRSKVSVIGHAKGLNAKGACIGPRGQRVNNIMSALGGEKIDIIDFNEDPAVYVGNALAPSKVVRVDIIDQDAQVARVTVPDYQLSLAIGKEGQNARLAARLTGWKIDIHSDADELPRELS</sequence>
<comment type="similarity">
    <text evidence="7">Belongs to the NusA family.</text>
</comment>
<organism evidence="9 10">
    <name type="scientific">Corynebacterium endometrii</name>
    <dbReference type="NCBI Taxonomy" id="2488819"/>
    <lineage>
        <taxon>Bacteria</taxon>
        <taxon>Bacillati</taxon>
        <taxon>Actinomycetota</taxon>
        <taxon>Actinomycetes</taxon>
        <taxon>Mycobacteriales</taxon>
        <taxon>Corynebacteriaceae</taxon>
        <taxon>Corynebacterium</taxon>
    </lineage>
</organism>
<dbReference type="GO" id="GO:0006353">
    <property type="term" value="P:DNA-templated transcription termination"/>
    <property type="evidence" value="ECO:0007669"/>
    <property type="project" value="UniProtKB-UniRule"/>
</dbReference>
<dbReference type="Pfam" id="PF26594">
    <property type="entry name" value="KH_NusA_2nd"/>
    <property type="match status" value="1"/>
</dbReference>
<dbReference type="KEGG" id="cee:CENDO_07005"/>
<dbReference type="InterPro" id="IPR009019">
    <property type="entry name" value="KH_sf_prok-type"/>
</dbReference>
<evidence type="ECO:0000256" key="7">
    <source>
        <dbReference type="HAMAP-Rule" id="MF_00945"/>
    </source>
</evidence>
<dbReference type="Gene3D" id="3.30.1480.10">
    <property type="entry name" value="NusA, N-terminal domain"/>
    <property type="match status" value="1"/>
</dbReference>
<dbReference type="AlphaFoldDB" id="A0A4P7QG42"/>
<keyword evidence="5 7" id="KW-0805">Transcription regulation</keyword>
<dbReference type="HAMAP" id="MF_00945_B">
    <property type="entry name" value="NusA_B"/>
    <property type="match status" value="1"/>
</dbReference>
<dbReference type="GO" id="GO:0003723">
    <property type="term" value="F:RNA binding"/>
    <property type="evidence" value="ECO:0007669"/>
    <property type="project" value="UniProtKB-UniRule"/>
</dbReference>
<dbReference type="InterPro" id="IPR003029">
    <property type="entry name" value="S1_domain"/>
</dbReference>
<dbReference type="PANTHER" id="PTHR22648">
    <property type="entry name" value="TRANSCRIPTION TERMINATION FACTOR NUSA"/>
    <property type="match status" value="1"/>
</dbReference>
<evidence type="ECO:0000259" key="8">
    <source>
        <dbReference type="PROSITE" id="PS50126"/>
    </source>
</evidence>
<dbReference type="GO" id="GO:0003700">
    <property type="term" value="F:DNA-binding transcription factor activity"/>
    <property type="evidence" value="ECO:0007669"/>
    <property type="project" value="InterPro"/>
</dbReference>
<keyword evidence="10" id="KW-1185">Reference proteome</keyword>
<reference evidence="9 10" key="1">
    <citation type="submission" date="2019-04" db="EMBL/GenBank/DDBJ databases">
        <title>Corynebacterium endometrii sp. nov., isolated from the uterus of a cow with endometritis.</title>
        <authorList>
            <person name="Ballas P."/>
            <person name="Ruckert C."/>
            <person name="Wagener K."/>
            <person name="Drillich M."/>
            <person name="Kaempfer P."/>
            <person name="Busse H.-J."/>
            <person name="Ehling-Schulz M."/>
        </authorList>
    </citation>
    <scope>NUCLEOTIDE SEQUENCE [LARGE SCALE GENOMIC DNA]</scope>
    <source>
        <strain evidence="9 10">LMM-1653</strain>
    </source>
</reference>
<dbReference type="PROSITE" id="PS50084">
    <property type="entry name" value="KH_TYPE_1"/>
    <property type="match status" value="1"/>
</dbReference>
<gene>
    <name evidence="7" type="primary">nusA</name>
    <name evidence="9" type="ORF">CENDO_07005</name>
</gene>
<dbReference type="SUPFAM" id="SSF69705">
    <property type="entry name" value="Transcription factor NusA, N-terminal domain"/>
    <property type="match status" value="1"/>
</dbReference>
<dbReference type="GO" id="GO:0031564">
    <property type="term" value="P:transcription antitermination"/>
    <property type="evidence" value="ECO:0007669"/>
    <property type="project" value="UniProtKB-UniRule"/>
</dbReference>
<dbReference type="CDD" id="cd22529">
    <property type="entry name" value="KH-II_NusA_rpt2"/>
    <property type="match status" value="1"/>
</dbReference>
<name>A0A4P7QG42_9CORY</name>
<comment type="subcellular location">
    <subcellularLocation>
        <location evidence="7">Cytoplasm</location>
    </subcellularLocation>
</comment>
<dbReference type="Proteomes" id="UP000296352">
    <property type="component" value="Chromosome"/>
</dbReference>
<evidence type="ECO:0000313" key="10">
    <source>
        <dbReference type="Proteomes" id="UP000296352"/>
    </source>
</evidence>
<dbReference type="EMBL" id="CP039247">
    <property type="protein sequence ID" value="QCB28675.1"/>
    <property type="molecule type" value="Genomic_DNA"/>
</dbReference>
<keyword evidence="4 7" id="KW-0694">RNA-binding</keyword>
<evidence type="ECO:0000256" key="5">
    <source>
        <dbReference type="ARBA" id="ARBA00023015"/>
    </source>
</evidence>
<evidence type="ECO:0000256" key="6">
    <source>
        <dbReference type="ARBA" id="ARBA00023163"/>
    </source>
</evidence>
<dbReference type="Gene3D" id="2.40.50.140">
    <property type="entry name" value="Nucleic acid-binding proteins"/>
    <property type="match status" value="1"/>
</dbReference>
<evidence type="ECO:0000313" key="9">
    <source>
        <dbReference type="EMBL" id="QCB28675.1"/>
    </source>
</evidence>
<dbReference type="NCBIfam" id="TIGR01953">
    <property type="entry name" value="NusA"/>
    <property type="match status" value="1"/>
</dbReference>
<dbReference type="CDD" id="cd02134">
    <property type="entry name" value="KH-II_NusA_rpt1"/>
    <property type="match status" value="1"/>
</dbReference>
<keyword evidence="1 7" id="KW-0806">Transcription termination</keyword>
<dbReference type="SUPFAM" id="SSF50249">
    <property type="entry name" value="Nucleic acid-binding proteins"/>
    <property type="match status" value="1"/>
</dbReference>
<dbReference type="InterPro" id="IPR012340">
    <property type="entry name" value="NA-bd_OB-fold"/>
</dbReference>
<feature type="domain" description="S1 motif" evidence="8">
    <location>
        <begin position="117"/>
        <end position="189"/>
    </location>
</feature>
<keyword evidence="3 7" id="KW-0889">Transcription antitermination</keyword>
<dbReference type="InterPro" id="IPR030842">
    <property type="entry name" value="TF_NusA_bacterial"/>
</dbReference>
<dbReference type="Gene3D" id="3.30.300.20">
    <property type="match status" value="2"/>
</dbReference>
<dbReference type="RefSeq" id="WP_136141382.1">
    <property type="nucleotide sequence ID" value="NZ_CP039247.1"/>
</dbReference>
<evidence type="ECO:0000256" key="1">
    <source>
        <dbReference type="ARBA" id="ARBA00022472"/>
    </source>
</evidence>
<dbReference type="FunFam" id="3.30.300.20:FF:000002">
    <property type="entry name" value="Transcription termination/antitermination protein NusA"/>
    <property type="match status" value="1"/>
</dbReference>
<comment type="function">
    <text evidence="7">Participates in both transcription termination and antitermination.</text>
</comment>
<dbReference type="PANTHER" id="PTHR22648:SF0">
    <property type="entry name" value="TRANSCRIPTION TERMINATION_ANTITERMINATION PROTEIN NUSA"/>
    <property type="match status" value="1"/>
</dbReference>
<keyword evidence="6 7" id="KW-0804">Transcription</keyword>
<accession>A0A4P7QG42</accession>
<dbReference type="InterPro" id="IPR058582">
    <property type="entry name" value="KH_NusA_2nd"/>
</dbReference>
<evidence type="ECO:0000256" key="2">
    <source>
        <dbReference type="ARBA" id="ARBA00022490"/>
    </source>
</evidence>
<dbReference type="SUPFAM" id="SSF54814">
    <property type="entry name" value="Prokaryotic type KH domain (KH-domain type II)"/>
    <property type="match status" value="2"/>
</dbReference>
<evidence type="ECO:0000256" key="4">
    <source>
        <dbReference type="ARBA" id="ARBA00022884"/>
    </source>
</evidence>
<comment type="subunit">
    <text evidence="7">Monomer. Binds directly to the core enzyme of the DNA-dependent RNA polymerase and to nascent RNA.</text>
</comment>
<proteinExistence type="inferred from homology"/>
<dbReference type="InterPro" id="IPR015946">
    <property type="entry name" value="KH_dom-like_a/b"/>
</dbReference>
<protein>
    <recommendedName>
        <fullName evidence="7">Transcription termination/antitermination protein NusA</fullName>
    </recommendedName>
</protein>
<evidence type="ECO:0000256" key="3">
    <source>
        <dbReference type="ARBA" id="ARBA00022814"/>
    </source>
</evidence>
<dbReference type="PROSITE" id="PS50126">
    <property type="entry name" value="S1"/>
    <property type="match status" value="1"/>
</dbReference>
<dbReference type="InterPro" id="IPR010213">
    <property type="entry name" value="TF_NusA"/>
</dbReference>
<keyword evidence="2 7" id="KW-0963">Cytoplasm</keyword>
<dbReference type="Pfam" id="PF13184">
    <property type="entry name" value="KH_NusA_1st"/>
    <property type="match status" value="1"/>
</dbReference>
<dbReference type="FunFam" id="3.30.300.20:FF:000005">
    <property type="entry name" value="Transcription termination/antitermination protein NusA"/>
    <property type="match status" value="1"/>
</dbReference>
<dbReference type="OrthoDB" id="9807233at2"/>
<dbReference type="InterPro" id="IPR036555">
    <property type="entry name" value="NusA_N_sf"/>
</dbReference>